<proteinExistence type="predicted"/>
<keyword evidence="3" id="KW-1185">Reference proteome</keyword>
<keyword evidence="1" id="KW-0472">Membrane</keyword>
<keyword evidence="1" id="KW-1133">Transmembrane helix</keyword>
<dbReference type="EMBL" id="JACRSS010000003">
    <property type="protein sequence ID" value="MBC8538832.1"/>
    <property type="molecule type" value="Genomic_DNA"/>
</dbReference>
<feature type="transmembrane region" description="Helical" evidence="1">
    <location>
        <begin position="6"/>
        <end position="25"/>
    </location>
</feature>
<name>A0A926HSU7_9FIRM</name>
<gene>
    <name evidence="2" type="ORF">H8693_07780</name>
</gene>
<evidence type="ECO:0000256" key="1">
    <source>
        <dbReference type="SAM" id="Phobius"/>
    </source>
</evidence>
<accession>A0A926HSU7</accession>
<dbReference type="AlphaFoldDB" id="A0A926HSU7"/>
<dbReference type="RefSeq" id="WP_178618395.1">
    <property type="nucleotide sequence ID" value="NZ_JACRSS010000003.1"/>
</dbReference>
<feature type="transmembrane region" description="Helical" evidence="1">
    <location>
        <begin position="37"/>
        <end position="59"/>
    </location>
</feature>
<dbReference type="Proteomes" id="UP000617951">
    <property type="component" value="Unassembled WGS sequence"/>
</dbReference>
<evidence type="ECO:0000313" key="3">
    <source>
        <dbReference type="Proteomes" id="UP000617951"/>
    </source>
</evidence>
<keyword evidence="1" id="KW-0812">Transmembrane</keyword>
<protein>
    <submittedName>
        <fullName evidence="2">Uncharacterized protein</fullName>
    </submittedName>
</protein>
<evidence type="ECO:0000313" key="2">
    <source>
        <dbReference type="EMBL" id="MBC8538832.1"/>
    </source>
</evidence>
<comment type="caution">
    <text evidence="2">The sequence shown here is derived from an EMBL/GenBank/DDBJ whole genome shotgun (WGS) entry which is preliminary data.</text>
</comment>
<sequence length="62" mass="6727">MGKQILGLVVMIIGALVTFLAGKIGKKLWHIEDPRNSLACLLLKFAGLGIAIFGMLFIMDIL</sequence>
<organism evidence="2 3">
    <name type="scientific">Guopingia tenuis</name>
    <dbReference type="NCBI Taxonomy" id="2763656"/>
    <lineage>
        <taxon>Bacteria</taxon>
        <taxon>Bacillati</taxon>
        <taxon>Bacillota</taxon>
        <taxon>Clostridia</taxon>
        <taxon>Christensenellales</taxon>
        <taxon>Christensenellaceae</taxon>
        <taxon>Guopingia</taxon>
    </lineage>
</organism>
<reference evidence="2" key="1">
    <citation type="submission" date="2020-08" db="EMBL/GenBank/DDBJ databases">
        <title>Genome public.</title>
        <authorList>
            <person name="Liu C."/>
            <person name="Sun Q."/>
        </authorList>
    </citation>
    <scope>NUCLEOTIDE SEQUENCE</scope>
    <source>
        <strain evidence="2">NSJ-63</strain>
    </source>
</reference>